<reference evidence="4 5" key="1">
    <citation type="submission" date="2024-10" db="EMBL/GenBank/DDBJ databases">
        <authorList>
            <person name="Kim D."/>
        </authorList>
    </citation>
    <scope>NUCLEOTIDE SEQUENCE [LARGE SCALE GENOMIC DNA]</scope>
    <source>
        <strain evidence="4">BH-2024</strain>
    </source>
</reference>
<sequence length="504" mass="56335">MVHYNNKNNNNREGWPSKIAALIGFLLQVLIVALPKDFFRWLCLRRKSVKGKCVVITGGASGLGLRMSEIFADPSGLGARVAIIDRNLDEAKKVAETICGKGGIAKAWCCDIVNAEELRQCANKIREHFGNIDIVIANAAILFFELTQNLKDDQIKKALDVNVLGTINTIRSFLPAMEAAGHGHLVAICSIASYFGETFGMAYCPTKFAVRGAMDCLRMELNDRGLHNNITCTTICPFFVRTPMITSIGIRPISRWIPFLSANSCAQQIVDAVLKEKVIAFMPWWLGLIALIHSILPLNMQRVARDFINFRYEEPDHAMADDAQPKTPTTAVEHQIQNGAIAKTKLAVGEMPSSNGQTVVERVAEKQTENGGANGVRRKPSPLLRLQKRQMREHFEFAGFIWWLIIVPAMALTFVVFYAPALVNVHWLGPVGQFVYKLGIEYPTLILFINVAAWTAHMLEAVIALYLTDELYISHRCALFWFLQTLVLGFPSLRLLLKLRQKIN</sequence>
<evidence type="ECO:0000256" key="2">
    <source>
        <dbReference type="ARBA" id="ARBA00023002"/>
    </source>
</evidence>
<organism evidence="4 5">
    <name type="scientific">Heterodera trifolii</name>
    <dbReference type="NCBI Taxonomy" id="157864"/>
    <lineage>
        <taxon>Eukaryota</taxon>
        <taxon>Metazoa</taxon>
        <taxon>Ecdysozoa</taxon>
        <taxon>Nematoda</taxon>
        <taxon>Chromadorea</taxon>
        <taxon>Rhabditida</taxon>
        <taxon>Tylenchina</taxon>
        <taxon>Tylenchomorpha</taxon>
        <taxon>Tylenchoidea</taxon>
        <taxon>Heteroderidae</taxon>
        <taxon>Heteroderinae</taxon>
        <taxon>Heterodera</taxon>
    </lineage>
</organism>
<dbReference type="InterPro" id="IPR028110">
    <property type="entry name" value="TMEM254"/>
</dbReference>
<comment type="caution">
    <text evidence="4">The sequence shown here is derived from an EMBL/GenBank/DDBJ whole genome shotgun (WGS) entry which is preliminary data.</text>
</comment>
<dbReference type="InterPro" id="IPR036291">
    <property type="entry name" value="NAD(P)-bd_dom_sf"/>
</dbReference>
<dbReference type="InterPro" id="IPR002347">
    <property type="entry name" value="SDR_fam"/>
</dbReference>
<evidence type="ECO:0000313" key="4">
    <source>
        <dbReference type="EMBL" id="KAL3105073.1"/>
    </source>
</evidence>
<dbReference type="PANTHER" id="PTHR24322">
    <property type="entry name" value="PKSB"/>
    <property type="match status" value="1"/>
</dbReference>
<keyword evidence="3" id="KW-1133">Transmembrane helix</keyword>
<feature type="transmembrane region" description="Helical" evidence="3">
    <location>
        <begin position="479"/>
        <end position="497"/>
    </location>
</feature>
<feature type="transmembrane region" description="Helical" evidence="3">
    <location>
        <begin position="400"/>
        <end position="423"/>
    </location>
</feature>
<keyword evidence="3" id="KW-0812">Transmembrane</keyword>
<protein>
    <recommendedName>
        <fullName evidence="6">Short-chain dehydrogenase/reductase</fullName>
    </recommendedName>
</protein>
<feature type="transmembrane region" description="Helical" evidence="3">
    <location>
        <begin position="444"/>
        <end position="467"/>
    </location>
</feature>
<dbReference type="SUPFAM" id="SSF51735">
    <property type="entry name" value="NAD(P)-binding Rossmann-fold domains"/>
    <property type="match status" value="1"/>
</dbReference>
<keyword evidence="3" id="KW-0472">Membrane</keyword>
<keyword evidence="2" id="KW-0560">Oxidoreductase</keyword>
<dbReference type="Pfam" id="PF00106">
    <property type="entry name" value="adh_short"/>
    <property type="match status" value="1"/>
</dbReference>
<dbReference type="PRINTS" id="PR00081">
    <property type="entry name" value="GDHRDH"/>
</dbReference>
<dbReference type="AlphaFoldDB" id="A0ABD2KQC1"/>
<evidence type="ECO:0000256" key="3">
    <source>
        <dbReference type="SAM" id="Phobius"/>
    </source>
</evidence>
<dbReference type="GO" id="GO:0016491">
    <property type="term" value="F:oxidoreductase activity"/>
    <property type="evidence" value="ECO:0007669"/>
    <property type="project" value="UniProtKB-KW"/>
</dbReference>
<evidence type="ECO:0000313" key="5">
    <source>
        <dbReference type="Proteomes" id="UP001620626"/>
    </source>
</evidence>
<keyword evidence="5" id="KW-1185">Reference proteome</keyword>
<dbReference type="EMBL" id="JBICBT010000692">
    <property type="protein sequence ID" value="KAL3105073.1"/>
    <property type="molecule type" value="Genomic_DNA"/>
</dbReference>
<proteinExistence type="inferred from homology"/>
<evidence type="ECO:0008006" key="6">
    <source>
        <dbReference type="Google" id="ProtNLM"/>
    </source>
</evidence>
<name>A0ABD2KQC1_9BILA</name>
<dbReference type="Proteomes" id="UP001620626">
    <property type="component" value="Unassembled WGS sequence"/>
</dbReference>
<comment type="similarity">
    <text evidence="1">Belongs to the short-chain dehydrogenases/reductases (SDR) family.</text>
</comment>
<gene>
    <name evidence="4" type="ORF">niasHT_029454</name>
</gene>
<dbReference type="Gene3D" id="3.40.50.720">
    <property type="entry name" value="NAD(P)-binding Rossmann-like Domain"/>
    <property type="match status" value="1"/>
</dbReference>
<dbReference type="PANTHER" id="PTHR24322:SF736">
    <property type="entry name" value="RETINOL DEHYDROGENASE 10"/>
    <property type="match status" value="1"/>
</dbReference>
<dbReference type="Pfam" id="PF14934">
    <property type="entry name" value="TMEM254"/>
    <property type="match status" value="1"/>
</dbReference>
<feature type="transmembrane region" description="Helical" evidence="3">
    <location>
        <begin position="278"/>
        <end position="296"/>
    </location>
</feature>
<accession>A0ABD2KQC1</accession>
<evidence type="ECO:0000256" key="1">
    <source>
        <dbReference type="ARBA" id="ARBA00006484"/>
    </source>
</evidence>
<feature type="transmembrane region" description="Helical" evidence="3">
    <location>
        <begin position="20"/>
        <end position="39"/>
    </location>
</feature>